<reference evidence="1" key="1">
    <citation type="submission" date="2019-12" db="EMBL/GenBank/DDBJ databases">
        <title>Genome sequencing and annotation of Brassica cretica.</title>
        <authorList>
            <person name="Studholme D.J."/>
            <person name="Sarris P.F."/>
        </authorList>
    </citation>
    <scope>NUCLEOTIDE SEQUENCE</scope>
    <source>
        <strain evidence="1">PFS-001/15</strain>
        <tissue evidence="1">Leaf</tissue>
    </source>
</reference>
<accession>A0A8S9GYH0</accession>
<dbReference type="Proteomes" id="UP000712281">
    <property type="component" value="Unassembled WGS sequence"/>
</dbReference>
<name>A0A8S9GYH0_BRACR</name>
<evidence type="ECO:0000313" key="1">
    <source>
        <dbReference type="EMBL" id="KAF2550813.1"/>
    </source>
</evidence>
<dbReference type="EMBL" id="QGKW02001988">
    <property type="protein sequence ID" value="KAF2550813.1"/>
    <property type="molecule type" value="Genomic_DNA"/>
</dbReference>
<gene>
    <name evidence="1" type="ORF">F2Q68_00034791</name>
</gene>
<comment type="caution">
    <text evidence="1">The sequence shown here is derived from an EMBL/GenBank/DDBJ whole genome shotgun (WGS) entry which is preliminary data.</text>
</comment>
<proteinExistence type="predicted"/>
<sequence>MLISSCSFYPFVDESPFVGREECQKIYREIYGDPIYDVYEDDYIYKEIVEIRSMMCMKTMLMLLTSSSKKILLREPSTLETHSYVTFSAGGFVNGVEKSRLIARSALSSRCTKVRLECKAALEVDCLQFFN</sequence>
<dbReference type="AlphaFoldDB" id="A0A8S9GYH0"/>
<organism evidence="1 2">
    <name type="scientific">Brassica cretica</name>
    <name type="common">Mustard</name>
    <dbReference type="NCBI Taxonomy" id="69181"/>
    <lineage>
        <taxon>Eukaryota</taxon>
        <taxon>Viridiplantae</taxon>
        <taxon>Streptophyta</taxon>
        <taxon>Embryophyta</taxon>
        <taxon>Tracheophyta</taxon>
        <taxon>Spermatophyta</taxon>
        <taxon>Magnoliopsida</taxon>
        <taxon>eudicotyledons</taxon>
        <taxon>Gunneridae</taxon>
        <taxon>Pentapetalae</taxon>
        <taxon>rosids</taxon>
        <taxon>malvids</taxon>
        <taxon>Brassicales</taxon>
        <taxon>Brassicaceae</taxon>
        <taxon>Brassiceae</taxon>
        <taxon>Brassica</taxon>
    </lineage>
</organism>
<protein>
    <submittedName>
        <fullName evidence="1">Uncharacterized protein</fullName>
    </submittedName>
</protein>
<evidence type="ECO:0000313" key="2">
    <source>
        <dbReference type="Proteomes" id="UP000712281"/>
    </source>
</evidence>